<evidence type="ECO:0008006" key="9">
    <source>
        <dbReference type="Google" id="ProtNLM"/>
    </source>
</evidence>
<evidence type="ECO:0000256" key="1">
    <source>
        <dbReference type="ARBA" id="ARBA00001974"/>
    </source>
</evidence>
<evidence type="ECO:0000256" key="4">
    <source>
        <dbReference type="ARBA" id="ARBA00022827"/>
    </source>
</evidence>
<accession>A0A382P1I0</accession>
<dbReference type="PANTHER" id="PTHR43098:SF3">
    <property type="entry name" value="L-ORNITHINE N(5)-MONOOXYGENASE-RELATED"/>
    <property type="match status" value="1"/>
</dbReference>
<comment type="similarity">
    <text evidence="2">Belongs to the FAD-binding monooxygenase family.</text>
</comment>
<evidence type="ECO:0000256" key="5">
    <source>
        <dbReference type="ARBA" id="ARBA00022857"/>
    </source>
</evidence>
<dbReference type="InterPro" id="IPR036188">
    <property type="entry name" value="FAD/NAD-bd_sf"/>
</dbReference>
<dbReference type="GO" id="GO:0004497">
    <property type="term" value="F:monooxygenase activity"/>
    <property type="evidence" value="ECO:0007669"/>
    <property type="project" value="UniProtKB-KW"/>
</dbReference>
<evidence type="ECO:0000256" key="2">
    <source>
        <dbReference type="ARBA" id="ARBA00010139"/>
    </source>
</evidence>
<dbReference type="Gene3D" id="3.50.50.60">
    <property type="entry name" value="FAD/NAD(P)-binding domain"/>
    <property type="match status" value="1"/>
</dbReference>
<sequence length="147" mass="17247">MSEALDVLVIGAGFSGCYQLYRLREKGFNVRLYDAGAALGGVWHWNCYPGARVDSHVPNYEFSIEEVWRDWRWTERFPGCQELRAYFEYVDQRLDLSKDVRFNSRIVRAEFNDAERFWLLECEDGHRVQARYVLACLGFASNAYLPD</sequence>
<dbReference type="PANTHER" id="PTHR43098">
    <property type="entry name" value="L-ORNITHINE N(5)-MONOOXYGENASE-RELATED"/>
    <property type="match status" value="1"/>
</dbReference>
<protein>
    <recommendedName>
        <fullName evidence="9">FAD/NAD(P)-binding domain-containing protein</fullName>
    </recommendedName>
</protein>
<dbReference type="AlphaFoldDB" id="A0A382P1I0"/>
<keyword evidence="6" id="KW-0560">Oxidoreductase</keyword>
<keyword evidence="3" id="KW-0285">Flavoprotein</keyword>
<organism evidence="8">
    <name type="scientific">marine metagenome</name>
    <dbReference type="NCBI Taxonomy" id="408172"/>
    <lineage>
        <taxon>unclassified sequences</taxon>
        <taxon>metagenomes</taxon>
        <taxon>ecological metagenomes</taxon>
    </lineage>
</organism>
<proteinExistence type="inferred from homology"/>
<evidence type="ECO:0000256" key="3">
    <source>
        <dbReference type="ARBA" id="ARBA00022630"/>
    </source>
</evidence>
<evidence type="ECO:0000256" key="7">
    <source>
        <dbReference type="ARBA" id="ARBA00023033"/>
    </source>
</evidence>
<dbReference type="InterPro" id="IPR050775">
    <property type="entry name" value="FAD-binding_Monooxygenases"/>
</dbReference>
<feature type="non-terminal residue" evidence="8">
    <location>
        <position position="147"/>
    </location>
</feature>
<dbReference type="Pfam" id="PF13450">
    <property type="entry name" value="NAD_binding_8"/>
    <property type="match status" value="1"/>
</dbReference>
<keyword evidence="5" id="KW-0521">NADP</keyword>
<dbReference type="EMBL" id="UINC01103794">
    <property type="protein sequence ID" value="SVC66455.1"/>
    <property type="molecule type" value="Genomic_DNA"/>
</dbReference>
<reference evidence="8" key="1">
    <citation type="submission" date="2018-05" db="EMBL/GenBank/DDBJ databases">
        <authorList>
            <person name="Lanie J.A."/>
            <person name="Ng W.-L."/>
            <person name="Kazmierczak K.M."/>
            <person name="Andrzejewski T.M."/>
            <person name="Davidsen T.M."/>
            <person name="Wayne K.J."/>
            <person name="Tettelin H."/>
            <person name="Glass J.I."/>
            <person name="Rusch D."/>
            <person name="Podicherti R."/>
            <person name="Tsui H.-C.T."/>
            <person name="Winkler M.E."/>
        </authorList>
    </citation>
    <scope>NUCLEOTIDE SEQUENCE</scope>
</reference>
<keyword evidence="7" id="KW-0503">Monooxygenase</keyword>
<gene>
    <name evidence="8" type="ORF">METZ01_LOCUS319309</name>
</gene>
<evidence type="ECO:0000256" key="6">
    <source>
        <dbReference type="ARBA" id="ARBA00023002"/>
    </source>
</evidence>
<keyword evidence="4" id="KW-0274">FAD</keyword>
<comment type="cofactor">
    <cofactor evidence="1">
        <name>FAD</name>
        <dbReference type="ChEBI" id="CHEBI:57692"/>
    </cofactor>
</comment>
<dbReference type="SUPFAM" id="SSF51905">
    <property type="entry name" value="FAD/NAD(P)-binding domain"/>
    <property type="match status" value="1"/>
</dbReference>
<evidence type="ECO:0000313" key="8">
    <source>
        <dbReference type="EMBL" id="SVC66455.1"/>
    </source>
</evidence>
<name>A0A382P1I0_9ZZZZ</name>